<proteinExistence type="predicted"/>
<evidence type="ECO:0000313" key="3">
    <source>
        <dbReference type="Proteomes" id="UP000634136"/>
    </source>
</evidence>
<comment type="caution">
    <text evidence="2">The sequence shown here is derived from an EMBL/GenBank/DDBJ whole genome shotgun (WGS) entry which is preliminary data.</text>
</comment>
<reference evidence="2" key="1">
    <citation type="submission" date="2020-09" db="EMBL/GenBank/DDBJ databases">
        <title>Genome-Enabled Discovery of Anthraquinone Biosynthesis in Senna tora.</title>
        <authorList>
            <person name="Kang S.-H."/>
            <person name="Pandey R.P."/>
            <person name="Lee C.-M."/>
            <person name="Sim J.-S."/>
            <person name="Jeong J.-T."/>
            <person name="Choi B.-S."/>
            <person name="Jung M."/>
            <person name="Ginzburg D."/>
            <person name="Zhao K."/>
            <person name="Won S.Y."/>
            <person name="Oh T.-J."/>
            <person name="Yu Y."/>
            <person name="Kim N.-H."/>
            <person name="Lee O.R."/>
            <person name="Lee T.-H."/>
            <person name="Bashyal P."/>
            <person name="Kim T.-S."/>
            <person name="Lee W.-H."/>
            <person name="Kawkins C."/>
            <person name="Kim C.-K."/>
            <person name="Kim J.S."/>
            <person name="Ahn B.O."/>
            <person name="Rhee S.Y."/>
            <person name="Sohng J.K."/>
        </authorList>
    </citation>
    <scope>NUCLEOTIDE SEQUENCE</scope>
    <source>
        <tissue evidence="2">Leaf</tissue>
    </source>
</reference>
<evidence type="ECO:0000313" key="2">
    <source>
        <dbReference type="EMBL" id="KAF7812381.1"/>
    </source>
</evidence>
<organism evidence="2 3">
    <name type="scientific">Senna tora</name>
    <dbReference type="NCBI Taxonomy" id="362788"/>
    <lineage>
        <taxon>Eukaryota</taxon>
        <taxon>Viridiplantae</taxon>
        <taxon>Streptophyta</taxon>
        <taxon>Embryophyta</taxon>
        <taxon>Tracheophyta</taxon>
        <taxon>Spermatophyta</taxon>
        <taxon>Magnoliopsida</taxon>
        <taxon>eudicotyledons</taxon>
        <taxon>Gunneridae</taxon>
        <taxon>Pentapetalae</taxon>
        <taxon>rosids</taxon>
        <taxon>fabids</taxon>
        <taxon>Fabales</taxon>
        <taxon>Fabaceae</taxon>
        <taxon>Caesalpinioideae</taxon>
        <taxon>Cassia clade</taxon>
        <taxon>Senna</taxon>
    </lineage>
</organism>
<keyword evidence="3" id="KW-1185">Reference proteome</keyword>
<gene>
    <name evidence="2" type="ORF">G2W53_033357</name>
</gene>
<accession>A0A834SZ52</accession>
<name>A0A834SZ52_9FABA</name>
<sequence length="327" mass="37057">MGTIQSAPNMSQLVSHLANFPRTPIKGYYRKSIYFLTPRSRASSRPRSTASASSWTTELNAGILFAKAAKTRPSHAAEGPSISPAASPRKCAERGQGKTRSLVGDAELVARPDLGRGALDLTSSHFFYSKACEKLLLREYTAPAPIEIDQVHIYPFLHKFKAHRKNISTGSPHQVLDLAWFVPRSNRIKSIWREAPEPHIHSIRYANRDTQNCISHHSREKIENLNPIPLPHAIKQRTHHEKVIRTRDPFTHYLRVKIRDPIFSKDRGVLSITNSLDQVHLQNLSTPDNASPTINLMDIILTRKSGYHLRRKDEKHLELFYTLLPPG</sequence>
<evidence type="ECO:0000256" key="1">
    <source>
        <dbReference type="SAM" id="MobiDB-lite"/>
    </source>
</evidence>
<dbReference type="EMBL" id="JAAIUW010000010">
    <property type="protein sequence ID" value="KAF7812381.1"/>
    <property type="molecule type" value="Genomic_DNA"/>
</dbReference>
<feature type="region of interest" description="Disordered" evidence="1">
    <location>
        <begin position="74"/>
        <end position="99"/>
    </location>
</feature>
<dbReference type="Proteomes" id="UP000634136">
    <property type="component" value="Unassembled WGS sequence"/>
</dbReference>
<protein>
    <submittedName>
        <fullName evidence="2">Uncharacterized protein</fullName>
    </submittedName>
</protein>
<dbReference type="AlphaFoldDB" id="A0A834SZ52"/>